<proteinExistence type="predicted"/>
<reference evidence="1 2" key="1">
    <citation type="submission" date="2017-06" db="EMBL/GenBank/DDBJ databases">
        <title>Comparative genomic analysis of Ambrosia Fusariam Clade fungi.</title>
        <authorList>
            <person name="Stajich J.E."/>
            <person name="Carrillo J."/>
            <person name="Kijimoto T."/>
            <person name="Eskalen A."/>
            <person name="O'Donnell K."/>
            <person name="Kasson M."/>
        </authorList>
    </citation>
    <scope>NUCLEOTIDE SEQUENCE [LARGE SCALE GENOMIC DNA]</scope>
    <source>
        <strain evidence="1 2">UCR1854</strain>
    </source>
</reference>
<evidence type="ECO:0000313" key="2">
    <source>
        <dbReference type="Proteomes" id="UP000287124"/>
    </source>
</evidence>
<dbReference type="AlphaFoldDB" id="A0A430L951"/>
<accession>A0A430L951</accession>
<sequence length="186" mass="21144">MSERARAEFHHDRGISGLPLRLYPRILEVYCQTLKDAPFGRVEAGHLLIKAPLFKATLVYNTRSSHQHIKYEVIIKKYEGNREPWTSDDFDVDCLLSVKDGNALRAFDDDDLEYLSDPTSFTATAWIMWLGYGALVLGNDLDSKDFQRLGYLDASKPGSSGHMSPVDDLERWVDSVKGTVMQFRLV</sequence>
<dbReference type="EMBL" id="MIKF01000323">
    <property type="protein sequence ID" value="RTE72267.1"/>
    <property type="molecule type" value="Genomic_DNA"/>
</dbReference>
<comment type="caution">
    <text evidence="1">The sequence shown here is derived from an EMBL/GenBank/DDBJ whole genome shotgun (WGS) entry which is preliminary data.</text>
</comment>
<name>A0A430L951_9HYPO</name>
<protein>
    <submittedName>
        <fullName evidence="1">Uncharacterized protein</fullName>
    </submittedName>
</protein>
<evidence type="ECO:0000313" key="1">
    <source>
        <dbReference type="EMBL" id="RTE72267.1"/>
    </source>
</evidence>
<dbReference type="Proteomes" id="UP000287124">
    <property type="component" value="Unassembled WGS sequence"/>
</dbReference>
<gene>
    <name evidence="1" type="ORF">BHE90_013338</name>
</gene>
<keyword evidence="2" id="KW-1185">Reference proteome</keyword>
<organism evidence="1 2">
    <name type="scientific">Fusarium euwallaceae</name>
    <dbReference type="NCBI Taxonomy" id="1147111"/>
    <lineage>
        <taxon>Eukaryota</taxon>
        <taxon>Fungi</taxon>
        <taxon>Dikarya</taxon>
        <taxon>Ascomycota</taxon>
        <taxon>Pezizomycotina</taxon>
        <taxon>Sordariomycetes</taxon>
        <taxon>Hypocreomycetidae</taxon>
        <taxon>Hypocreales</taxon>
        <taxon>Nectriaceae</taxon>
        <taxon>Fusarium</taxon>
        <taxon>Fusarium solani species complex</taxon>
    </lineage>
</organism>